<proteinExistence type="predicted"/>
<name>A0A382X8V4_9ZZZZ</name>
<dbReference type="EMBL" id="UINC01165406">
    <property type="protein sequence ID" value="SVD66778.1"/>
    <property type="molecule type" value="Genomic_DNA"/>
</dbReference>
<accession>A0A382X8V4</accession>
<sequence>RWKNEINGNNRTKVPSDTIPYKIFNSWGAENKCQTSWEWNGIGRYIKWPLHRLCGTPLNDAIMISTLNVKRFQRENNLDIVNTIILSDGESNSSHKVYTEKSMAGGAISERISANECRIKMVDRETKKVFDWTAVHGMRQTENFINYYKFKTGSNVIGFFLTSSADDAGRVIGWRNWHDQRAEYNRLGYLIANDHGYDELYVIKSHSTVSIEDEINVDTSKQNSTATLARAFKKFQKGKLEKRIMLQSFAEKVA</sequence>
<gene>
    <name evidence="1" type="ORF">METZ01_LOCUS419632</name>
</gene>
<feature type="non-terminal residue" evidence="1">
    <location>
        <position position="1"/>
    </location>
</feature>
<dbReference type="AlphaFoldDB" id="A0A382X8V4"/>
<protein>
    <submittedName>
        <fullName evidence="1">Uncharacterized protein</fullName>
    </submittedName>
</protein>
<organism evidence="1">
    <name type="scientific">marine metagenome</name>
    <dbReference type="NCBI Taxonomy" id="408172"/>
    <lineage>
        <taxon>unclassified sequences</taxon>
        <taxon>metagenomes</taxon>
        <taxon>ecological metagenomes</taxon>
    </lineage>
</organism>
<reference evidence="1" key="1">
    <citation type="submission" date="2018-05" db="EMBL/GenBank/DDBJ databases">
        <authorList>
            <person name="Lanie J.A."/>
            <person name="Ng W.-L."/>
            <person name="Kazmierczak K.M."/>
            <person name="Andrzejewski T.M."/>
            <person name="Davidsen T.M."/>
            <person name="Wayne K.J."/>
            <person name="Tettelin H."/>
            <person name="Glass J.I."/>
            <person name="Rusch D."/>
            <person name="Podicherti R."/>
            <person name="Tsui H.-C.T."/>
            <person name="Winkler M.E."/>
        </authorList>
    </citation>
    <scope>NUCLEOTIDE SEQUENCE</scope>
</reference>
<evidence type="ECO:0000313" key="1">
    <source>
        <dbReference type="EMBL" id="SVD66778.1"/>
    </source>
</evidence>